<gene>
    <name evidence="3" type="ORF">H9638_09800</name>
</gene>
<evidence type="ECO:0000256" key="1">
    <source>
        <dbReference type="SAM" id="Phobius"/>
    </source>
</evidence>
<keyword evidence="1" id="KW-0812">Transmembrane</keyword>
<keyword evidence="1" id="KW-1133">Transmembrane helix</keyword>
<feature type="transmembrane region" description="Helical" evidence="1">
    <location>
        <begin position="45"/>
        <end position="63"/>
    </location>
</feature>
<comment type="caution">
    <text evidence="3">The sequence shown here is derived from an EMBL/GenBank/DDBJ whole genome shotgun (WGS) entry which is preliminary data.</text>
</comment>
<keyword evidence="1" id="KW-0472">Membrane</keyword>
<keyword evidence="4" id="KW-1185">Reference proteome</keyword>
<name>A0ABR8YIR8_9MICC</name>
<evidence type="ECO:0000313" key="4">
    <source>
        <dbReference type="Proteomes" id="UP000652763"/>
    </source>
</evidence>
<protein>
    <submittedName>
        <fullName evidence="3">PH domain-containing protein</fullName>
    </submittedName>
</protein>
<dbReference type="EMBL" id="JACSQC010000004">
    <property type="protein sequence ID" value="MBD8044100.1"/>
    <property type="molecule type" value="Genomic_DNA"/>
</dbReference>
<feature type="transmembrane region" description="Helical" evidence="1">
    <location>
        <begin position="189"/>
        <end position="208"/>
    </location>
</feature>
<dbReference type="Pfam" id="PF10756">
    <property type="entry name" value="bPH_6"/>
    <property type="match status" value="1"/>
</dbReference>
<dbReference type="InterPro" id="IPR019692">
    <property type="entry name" value="CFP-6_PH"/>
</dbReference>
<evidence type="ECO:0000259" key="2">
    <source>
        <dbReference type="Pfam" id="PF10756"/>
    </source>
</evidence>
<feature type="transmembrane region" description="Helical" evidence="1">
    <location>
        <begin position="20"/>
        <end position="38"/>
    </location>
</feature>
<accession>A0ABR8YIR8</accession>
<organism evidence="3 4">
    <name type="scientific">Arthrobacter pullicola</name>
    <dbReference type="NCBI Taxonomy" id="2762224"/>
    <lineage>
        <taxon>Bacteria</taxon>
        <taxon>Bacillati</taxon>
        <taxon>Actinomycetota</taxon>
        <taxon>Actinomycetes</taxon>
        <taxon>Micrococcales</taxon>
        <taxon>Micrococcaceae</taxon>
        <taxon>Arthrobacter</taxon>
    </lineage>
</organism>
<reference evidence="3 4" key="1">
    <citation type="submission" date="2020-08" db="EMBL/GenBank/DDBJ databases">
        <title>A Genomic Blueprint of the Chicken Gut Microbiome.</title>
        <authorList>
            <person name="Gilroy R."/>
            <person name="Ravi A."/>
            <person name="Getino M."/>
            <person name="Pursley I."/>
            <person name="Horton D.L."/>
            <person name="Alikhan N.-F."/>
            <person name="Baker D."/>
            <person name="Gharbi K."/>
            <person name="Hall N."/>
            <person name="Watson M."/>
            <person name="Adriaenssens E.M."/>
            <person name="Foster-Nyarko E."/>
            <person name="Jarju S."/>
            <person name="Secka A."/>
            <person name="Antonio M."/>
            <person name="Oren A."/>
            <person name="Chaudhuri R."/>
            <person name="La Ragione R.M."/>
            <person name="Hildebrand F."/>
            <person name="Pallen M.J."/>
        </authorList>
    </citation>
    <scope>NUCLEOTIDE SEQUENCE [LARGE SCALE GENOMIC DNA]</scope>
    <source>
        <strain evidence="3 4">Sa2BUA2</strain>
    </source>
</reference>
<dbReference type="Proteomes" id="UP000652763">
    <property type="component" value="Unassembled WGS sequence"/>
</dbReference>
<proteinExistence type="predicted"/>
<dbReference type="RefSeq" id="WP_191747002.1">
    <property type="nucleotide sequence ID" value="NZ_JACSQC010000004.1"/>
</dbReference>
<evidence type="ECO:0000313" key="3">
    <source>
        <dbReference type="EMBL" id="MBD8044100.1"/>
    </source>
</evidence>
<feature type="domain" description="Low molecular weight protein antigen 6 PH" evidence="2">
    <location>
        <begin position="65"/>
        <end position="121"/>
    </location>
</feature>
<sequence>MSIPMSKPEPAVFRPRSTLWFTGIAGLLALAAMVSAFLSSGFSGLLATAPLLLIPAVASWLFWYPCVRVDTDGVALQNPFRTIEVPWTALIHVDTRFALKLITPHGSYTAWAAPAPGVWGTHAGKPEHVRNLPGTTYGAGGSIRPGDLSHTDSGQAARLVRSRWEALVNAGGIDADQTDAATVRSTANWRWLLGLPALTVVLFALTGLA</sequence>